<dbReference type="FunFam" id="3.50.50.60:FF:000258">
    <property type="entry name" value="Flavin-binding monooxygenase-like protein (AFU_orthologue AFUA_6G01900)"/>
    <property type="match status" value="1"/>
</dbReference>
<gene>
    <name evidence="11" type="ORF">B7463_g5094</name>
</gene>
<comment type="catalytic activity">
    <reaction evidence="9">
        <text>L-ornithine + NADPH + O2 = N(5)-hydroxy-L-ornithine + NADP(+) + H2O</text>
        <dbReference type="Rhea" id="RHEA:41508"/>
        <dbReference type="ChEBI" id="CHEBI:15377"/>
        <dbReference type="ChEBI" id="CHEBI:15379"/>
        <dbReference type="ChEBI" id="CHEBI:46911"/>
        <dbReference type="ChEBI" id="CHEBI:57783"/>
        <dbReference type="ChEBI" id="CHEBI:58349"/>
        <dbReference type="ChEBI" id="CHEBI:78275"/>
        <dbReference type="EC" id="1.14.13.196"/>
    </reaction>
</comment>
<keyword evidence="12" id="KW-1185">Reference proteome</keyword>
<dbReference type="PANTHER" id="PTHR23023">
    <property type="entry name" value="DIMETHYLANILINE MONOOXYGENASE"/>
    <property type="match status" value="1"/>
</dbReference>
<dbReference type="SUPFAM" id="SSF51905">
    <property type="entry name" value="FAD/NAD(P)-binding domain"/>
    <property type="match status" value="2"/>
</dbReference>
<dbReference type="Proteomes" id="UP000258309">
    <property type="component" value="Unassembled WGS sequence"/>
</dbReference>
<sequence length="587" mass="65863">MAEPEKIDLVVVGAGFNGLVAAKTYLGLNPRAKVLILDSASSVGGVWAKHRLYPGLKTNNMLGTYEYSDFPMSTEVYGVRPGEFIPGSVVHQYLEDYTGRFIGKERLRLETRVESAEHIEGGGWILTLLSGFNDKDALKEAKIYTKKLIVAAGMNSEAYLPKFVGSESFGAPLFHPKDFLKHADTLKTATNVCVFGGGKSAWDAVYEYASKCIQVDWVIRKSGHGPTWMSPPYVTPLKKWLEKLAHTRFLTWFSPCVFGQADGYPRIRSFFHGTRIGRFIVDTFWGILGNDVNTLNKYDAHPETKKLNPWTNPFFIAAGFSILNYPTDFFDLVRNGIVRVHIDEIVSLSPNAVHLASGTRLPAEALVSGTGWKHSPVLRFLPSTLDLGLPRKATSEQTSMISTADKEILSRFPRLRKQPEQGPDYKLLSETQGISDADEEAEDTFEPYHLYRFMIPPSLVCDRDIAFAGSMMTFTTTIIAQTQALWIAAYFSPESSSPLPKETKPEDIEYSATLHNRFGKWRYPQGYGAKFPDMIFDALPYVDLLLEDLGLQRWRKGGVLAEIFQPYGPEDYRGLIMEWVESKKGKV</sequence>
<evidence type="ECO:0000256" key="5">
    <source>
        <dbReference type="ARBA" id="ARBA00022630"/>
    </source>
</evidence>
<dbReference type="EC" id="1.14.13.196" evidence="4"/>
<keyword evidence="7" id="KW-0521">NADP</keyword>
<comment type="caution">
    <text evidence="11">The sequence shown here is derived from an EMBL/GenBank/DDBJ whole genome shotgun (WGS) entry which is preliminary data.</text>
</comment>
<evidence type="ECO:0000256" key="3">
    <source>
        <dbReference type="ARBA" id="ARBA00007588"/>
    </source>
</evidence>
<dbReference type="InterPro" id="IPR050346">
    <property type="entry name" value="FMO-like"/>
</dbReference>
<evidence type="ECO:0000256" key="9">
    <source>
        <dbReference type="ARBA" id="ARBA00047598"/>
    </source>
</evidence>
<dbReference type="AlphaFoldDB" id="A0A3E2HCZ0"/>
<dbReference type="Pfam" id="PF13434">
    <property type="entry name" value="Lys_Orn_oxgnase"/>
    <property type="match status" value="1"/>
</dbReference>
<evidence type="ECO:0000256" key="6">
    <source>
        <dbReference type="ARBA" id="ARBA00022827"/>
    </source>
</evidence>
<evidence type="ECO:0000256" key="4">
    <source>
        <dbReference type="ARBA" id="ARBA00012881"/>
    </source>
</evidence>
<evidence type="ECO:0000256" key="2">
    <source>
        <dbReference type="ARBA" id="ARBA00004924"/>
    </source>
</evidence>
<comment type="catalytic activity">
    <reaction evidence="10">
        <text>L-ornithine + NADH + O2 = N(5)-hydroxy-L-ornithine + NAD(+) + H2O</text>
        <dbReference type="Rhea" id="RHEA:41512"/>
        <dbReference type="ChEBI" id="CHEBI:15377"/>
        <dbReference type="ChEBI" id="CHEBI:15379"/>
        <dbReference type="ChEBI" id="CHEBI:46911"/>
        <dbReference type="ChEBI" id="CHEBI:57540"/>
        <dbReference type="ChEBI" id="CHEBI:57945"/>
        <dbReference type="ChEBI" id="CHEBI:78275"/>
        <dbReference type="EC" id="1.14.13.196"/>
    </reaction>
</comment>
<evidence type="ECO:0000313" key="11">
    <source>
        <dbReference type="EMBL" id="RFU31217.1"/>
    </source>
</evidence>
<dbReference type="OMA" id="WINAYFN"/>
<evidence type="ECO:0000256" key="8">
    <source>
        <dbReference type="ARBA" id="ARBA00023002"/>
    </source>
</evidence>
<protein>
    <recommendedName>
        <fullName evidence="4">L-ornithine N(5)-monooxygenase [NAD(P)H]</fullName>
        <ecNumber evidence="4">1.14.13.196</ecNumber>
    </recommendedName>
</protein>
<keyword evidence="6" id="KW-0274">FAD</keyword>
<dbReference type="Pfam" id="PF13450">
    <property type="entry name" value="NAD_binding_8"/>
    <property type="match status" value="1"/>
</dbReference>
<keyword evidence="5" id="KW-0285">Flavoprotein</keyword>
<dbReference type="EMBL" id="NCSJ02000080">
    <property type="protein sequence ID" value="RFU31217.1"/>
    <property type="molecule type" value="Genomic_DNA"/>
</dbReference>
<feature type="non-terminal residue" evidence="11">
    <location>
        <position position="1"/>
    </location>
</feature>
<evidence type="ECO:0000256" key="7">
    <source>
        <dbReference type="ARBA" id="ARBA00022857"/>
    </source>
</evidence>
<evidence type="ECO:0000256" key="10">
    <source>
        <dbReference type="ARBA" id="ARBA00049248"/>
    </source>
</evidence>
<dbReference type="InterPro" id="IPR036188">
    <property type="entry name" value="FAD/NAD-bd_sf"/>
</dbReference>
<evidence type="ECO:0000313" key="12">
    <source>
        <dbReference type="Proteomes" id="UP000258309"/>
    </source>
</evidence>
<name>A0A3E2HCZ0_SCYLI</name>
<dbReference type="Gene3D" id="3.50.50.60">
    <property type="entry name" value="FAD/NAD(P)-binding domain"/>
    <property type="match status" value="1"/>
</dbReference>
<feature type="non-terminal residue" evidence="11">
    <location>
        <position position="587"/>
    </location>
</feature>
<comment type="pathway">
    <text evidence="2">Siderophore biosynthesis.</text>
</comment>
<comment type="cofactor">
    <cofactor evidence="1">
        <name>FAD</name>
        <dbReference type="ChEBI" id="CHEBI:57692"/>
    </cofactor>
</comment>
<dbReference type="InterPro" id="IPR025700">
    <property type="entry name" value="Lys/Orn_oxygenase"/>
</dbReference>
<comment type="similarity">
    <text evidence="3">Belongs to the lysine N(6)-hydroxylase/L-ornithine N(5)-oxygenase family.</text>
</comment>
<reference evidence="11 12" key="1">
    <citation type="submission" date="2018-05" db="EMBL/GenBank/DDBJ databases">
        <title>Draft genome sequence of Scytalidium lignicola DSM 105466, a ubiquitous saprotrophic fungus.</title>
        <authorList>
            <person name="Buettner E."/>
            <person name="Gebauer A.M."/>
            <person name="Hofrichter M."/>
            <person name="Liers C."/>
            <person name="Kellner H."/>
        </authorList>
    </citation>
    <scope>NUCLEOTIDE SEQUENCE [LARGE SCALE GENOMIC DNA]</scope>
    <source>
        <strain evidence="11 12">DSM 105466</strain>
    </source>
</reference>
<dbReference type="GO" id="GO:0016491">
    <property type="term" value="F:oxidoreductase activity"/>
    <property type="evidence" value="ECO:0007669"/>
    <property type="project" value="UniProtKB-KW"/>
</dbReference>
<accession>A0A3E2HCZ0</accession>
<organism evidence="11 12">
    <name type="scientific">Scytalidium lignicola</name>
    <name type="common">Hyphomycete</name>
    <dbReference type="NCBI Taxonomy" id="5539"/>
    <lineage>
        <taxon>Eukaryota</taxon>
        <taxon>Fungi</taxon>
        <taxon>Dikarya</taxon>
        <taxon>Ascomycota</taxon>
        <taxon>Pezizomycotina</taxon>
        <taxon>Leotiomycetes</taxon>
        <taxon>Leotiomycetes incertae sedis</taxon>
        <taxon>Scytalidium</taxon>
    </lineage>
</organism>
<dbReference type="OrthoDB" id="2915840at2759"/>
<keyword evidence="8" id="KW-0560">Oxidoreductase</keyword>
<evidence type="ECO:0000256" key="1">
    <source>
        <dbReference type="ARBA" id="ARBA00001974"/>
    </source>
</evidence>
<proteinExistence type="inferred from homology"/>